<sequence>MKTLAVLSQKGGVGKSTIARLMATAYAGVGWRVKLADFNVKQLTSVDWAGHRLKNELTPEVPAEAFANVKKALTQQTQYDLMVFDGKPDSDTITLEIARESDLILIPAQVTLDDLSPQVKFAHELLQRGVERSDILFVLNKTLDSAASIADAKGFIDAAGYRCASTDLPVKTGYQLAQNQGRAINESQYPSLNERADALAQEIIDRFTELAGTKR</sequence>
<dbReference type="InterPro" id="IPR027417">
    <property type="entry name" value="P-loop_NTPase"/>
</dbReference>
<dbReference type="EMBL" id="JBEPNW010000008">
    <property type="protein sequence ID" value="MET3869924.1"/>
    <property type="molecule type" value="Genomic_DNA"/>
</dbReference>
<dbReference type="RefSeq" id="WP_209651052.1">
    <property type="nucleotide sequence ID" value="NZ_JBEPNV010000005.1"/>
</dbReference>
<feature type="domain" description="CobQ/CobB/MinD/ParA nucleotide binding" evidence="1">
    <location>
        <begin position="4"/>
        <end position="140"/>
    </location>
</feature>
<organism evidence="2 3">
    <name type="scientific">Methylobacterium radiotolerans</name>
    <dbReference type="NCBI Taxonomy" id="31998"/>
    <lineage>
        <taxon>Bacteria</taxon>
        <taxon>Pseudomonadati</taxon>
        <taxon>Pseudomonadota</taxon>
        <taxon>Alphaproteobacteria</taxon>
        <taxon>Hyphomicrobiales</taxon>
        <taxon>Methylobacteriaceae</taxon>
        <taxon>Methylobacterium</taxon>
    </lineage>
</organism>
<protein>
    <submittedName>
        <fullName evidence="2">Chromosome partitioning protein</fullName>
    </submittedName>
</protein>
<dbReference type="InterPro" id="IPR050678">
    <property type="entry name" value="DNA_Partitioning_ATPase"/>
</dbReference>
<dbReference type="PANTHER" id="PTHR13696:SF96">
    <property type="entry name" value="COBQ_COBB_MIND_PARA NUCLEOTIDE BINDING DOMAIN-CONTAINING PROTEIN"/>
    <property type="match status" value="1"/>
</dbReference>
<proteinExistence type="predicted"/>
<dbReference type="CDD" id="cd02042">
    <property type="entry name" value="ParAB_family"/>
    <property type="match status" value="1"/>
</dbReference>
<dbReference type="Proteomes" id="UP001549119">
    <property type="component" value="Unassembled WGS sequence"/>
</dbReference>
<dbReference type="Pfam" id="PF01656">
    <property type="entry name" value="CbiA"/>
    <property type="match status" value="1"/>
</dbReference>
<evidence type="ECO:0000259" key="1">
    <source>
        <dbReference type="Pfam" id="PF01656"/>
    </source>
</evidence>
<dbReference type="InterPro" id="IPR002586">
    <property type="entry name" value="CobQ/CobB/MinD/ParA_Nub-bd_dom"/>
</dbReference>
<dbReference type="PIRSF" id="PIRSF009320">
    <property type="entry name" value="Nuc_binding_HP_1000"/>
    <property type="match status" value="1"/>
</dbReference>
<accession>A0ABV2NTQ0</accession>
<evidence type="ECO:0000313" key="3">
    <source>
        <dbReference type="Proteomes" id="UP001549119"/>
    </source>
</evidence>
<dbReference type="PANTHER" id="PTHR13696">
    <property type="entry name" value="P-LOOP CONTAINING NUCLEOSIDE TRIPHOSPHATE HYDROLASE"/>
    <property type="match status" value="1"/>
</dbReference>
<comment type="caution">
    <text evidence="2">The sequence shown here is derived from an EMBL/GenBank/DDBJ whole genome shotgun (WGS) entry which is preliminary data.</text>
</comment>
<gene>
    <name evidence="2" type="ORF">ABIC20_007309</name>
</gene>
<evidence type="ECO:0000313" key="2">
    <source>
        <dbReference type="EMBL" id="MET3869924.1"/>
    </source>
</evidence>
<reference evidence="2 3" key="1">
    <citation type="submission" date="2024-06" db="EMBL/GenBank/DDBJ databases">
        <title>Genomics of switchgrass bacterial isolates.</title>
        <authorList>
            <person name="Shade A."/>
        </authorList>
    </citation>
    <scope>NUCLEOTIDE SEQUENCE [LARGE SCALE GENOMIC DNA]</scope>
    <source>
        <strain evidence="2 3">PvP084</strain>
    </source>
</reference>
<keyword evidence="3" id="KW-1185">Reference proteome</keyword>
<dbReference type="Gene3D" id="3.40.50.300">
    <property type="entry name" value="P-loop containing nucleotide triphosphate hydrolases"/>
    <property type="match status" value="1"/>
</dbReference>
<dbReference type="SUPFAM" id="SSF52540">
    <property type="entry name" value="P-loop containing nucleoside triphosphate hydrolases"/>
    <property type="match status" value="1"/>
</dbReference>
<name>A0ABV2NTQ0_9HYPH</name>